<name>A0A8K0NRR4_LADFU</name>
<feature type="domain" description="RRM" evidence="5">
    <location>
        <begin position="134"/>
        <end position="201"/>
    </location>
</feature>
<evidence type="ECO:0000313" key="7">
    <source>
        <dbReference type="Proteomes" id="UP000792457"/>
    </source>
</evidence>
<evidence type="ECO:0000256" key="3">
    <source>
        <dbReference type="PROSITE-ProRule" id="PRU00176"/>
    </source>
</evidence>
<dbReference type="AlphaFoldDB" id="A0A8K0NRR4"/>
<feature type="domain" description="RRM" evidence="5">
    <location>
        <begin position="42"/>
        <end position="83"/>
    </location>
</feature>
<dbReference type="Proteomes" id="UP000792457">
    <property type="component" value="Unassembled WGS sequence"/>
</dbReference>
<evidence type="ECO:0000256" key="4">
    <source>
        <dbReference type="SAM" id="Phobius"/>
    </source>
</evidence>
<evidence type="ECO:0000256" key="1">
    <source>
        <dbReference type="ARBA" id="ARBA00022737"/>
    </source>
</evidence>
<sequence>MKGRTITHDLAQQSARASSNDAMLRNGMAYKAAQLFGDETERKLFVGMLSKKCTENDVRALFGPFGTIEECTVLRDTSGQSKGQFKSTKLDVYSIVTAAVLCSYQMLCLCYLLFQAMCHQCYQEYAPFQDYGKRKLFVGMLSKKCTENDVRALFGPFGTIEECTVLRDTSGQSKGCAFVTYSSKQCAISAIKNMHHSKTME</sequence>
<accession>A0A8K0NRR4</accession>
<protein>
    <recommendedName>
        <fullName evidence="5">RRM domain-containing protein</fullName>
    </recommendedName>
</protein>
<dbReference type="SMART" id="SM00360">
    <property type="entry name" value="RRM"/>
    <property type="match status" value="2"/>
</dbReference>
<dbReference type="InterPro" id="IPR012677">
    <property type="entry name" value="Nucleotide-bd_a/b_plait_sf"/>
</dbReference>
<gene>
    <name evidence="6" type="ORF">J437_LFUL014576</name>
</gene>
<evidence type="ECO:0000256" key="2">
    <source>
        <dbReference type="ARBA" id="ARBA00022884"/>
    </source>
</evidence>
<organism evidence="6 7">
    <name type="scientific">Ladona fulva</name>
    <name type="common">Scarce chaser dragonfly</name>
    <name type="synonym">Libellula fulva</name>
    <dbReference type="NCBI Taxonomy" id="123851"/>
    <lineage>
        <taxon>Eukaryota</taxon>
        <taxon>Metazoa</taxon>
        <taxon>Ecdysozoa</taxon>
        <taxon>Arthropoda</taxon>
        <taxon>Hexapoda</taxon>
        <taxon>Insecta</taxon>
        <taxon>Pterygota</taxon>
        <taxon>Palaeoptera</taxon>
        <taxon>Odonata</taxon>
        <taxon>Epiprocta</taxon>
        <taxon>Anisoptera</taxon>
        <taxon>Libelluloidea</taxon>
        <taxon>Libellulidae</taxon>
        <taxon>Ladona</taxon>
    </lineage>
</organism>
<keyword evidence="4" id="KW-1133">Transmembrane helix</keyword>
<dbReference type="OrthoDB" id="410044at2759"/>
<dbReference type="PROSITE" id="PS50102">
    <property type="entry name" value="RRM"/>
    <property type="match status" value="2"/>
</dbReference>
<comment type="caution">
    <text evidence="6">The sequence shown here is derived from an EMBL/GenBank/DDBJ whole genome shotgun (WGS) entry which is preliminary data.</text>
</comment>
<proteinExistence type="predicted"/>
<dbReference type="SUPFAM" id="SSF54928">
    <property type="entry name" value="RNA-binding domain, RBD"/>
    <property type="match status" value="2"/>
</dbReference>
<evidence type="ECO:0000313" key="6">
    <source>
        <dbReference type="EMBL" id="KAG8222275.1"/>
    </source>
</evidence>
<dbReference type="InterPro" id="IPR000504">
    <property type="entry name" value="RRM_dom"/>
</dbReference>
<reference evidence="6" key="1">
    <citation type="submission" date="2013-04" db="EMBL/GenBank/DDBJ databases">
        <authorList>
            <person name="Qu J."/>
            <person name="Murali S.C."/>
            <person name="Bandaranaike D."/>
            <person name="Bellair M."/>
            <person name="Blankenburg K."/>
            <person name="Chao H."/>
            <person name="Dinh H."/>
            <person name="Doddapaneni H."/>
            <person name="Downs B."/>
            <person name="Dugan-Rocha S."/>
            <person name="Elkadiri S."/>
            <person name="Gnanaolivu R.D."/>
            <person name="Hernandez B."/>
            <person name="Javaid M."/>
            <person name="Jayaseelan J.C."/>
            <person name="Lee S."/>
            <person name="Li M."/>
            <person name="Ming W."/>
            <person name="Munidasa M."/>
            <person name="Muniz J."/>
            <person name="Nguyen L."/>
            <person name="Ongeri F."/>
            <person name="Osuji N."/>
            <person name="Pu L.-L."/>
            <person name="Puazo M."/>
            <person name="Qu C."/>
            <person name="Quiroz J."/>
            <person name="Raj R."/>
            <person name="Weissenberger G."/>
            <person name="Xin Y."/>
            <person name="Zou X."/>
            <person name="Han Y."/>
            <person name="Richards S."/>
            <person name="Worley K."/>
            <person name="Muzny D."/>
            <person name="Gibbs R."/>
        </authorList>
    </citation>
    <scope>NUCLEOTIDE SEQUENCE</scope>
    <source>
        <strain evidence="6">Sampled in the wild</strain>
    </source>
</reference>
<keyword evidence="2 3" id="KW-0694">RNA-binding</keyword>
<keyword evidence="7" id="KW-1185">Reference proteome</keyword>
<evidence type="ECO:0000259" key="5">
    <source>
        <dbReference type="PROSITE" id="PS50102"/>
    </source>
</evidence>
<dbReference type="EMBL" id="KZ308128">
    <property type="protein sequence ID" value="KAG8222275.1"/>
    <property type="molecule type" value="Genomic_DNA"/>
</dbReference>
<feature type="non-terminal residue" evidence="6">
    <location>
        <position position="1"/>
    </location>
</feature>
<reference evidence="6" key="2">
    <citation type="submission" date="2017-10" db="EMBL/GenBank/DDBJ databases">
        <title>Ladona fulva Genome sequencing and assembly.</title>
        <authorList>
            <person name="Murali S."/>
            <person name="Richards S."/>
            <person name="Bandaranaike D."/>
            <person name="Bellair M."/>
            <person name="Blankenburg K."/>
            <person name="Chao H."/>
            <person name="Dinh H."/>
            <person name="Doddapaneni H."/>
            <person name="Dugan-Rocha S."/>
            <person name="Elkadiri S."/>
            <person name="Gnanaolivu R."/>
            <person name="Hernandez B."/>
            <person name="Skinner E."/>
            <person name="Javaid M."/>
            <person name="Lee S."/>
            <person name="Li M."/>
            <person name="Ming W."/>
            <person name="Munidasa M."/>
            <person name="Muniz J."/>
            <person name="Nguyen L."/>
            <person name="Hughes D."/>
            <person name="Osuji N."/>
            <person name="Pu L.-L."/>
            <person name="Puazo M."/>
            <person name="Qu C."/>
            <person name="Quiroz J."/>
            <person name="Raj R."/>
            <person name="Weissenberger G."/>
            <person name="Xin Y."/>
            <person name="Zou X."/>
            <person name="Han Y."/>
            <person name="Worley K."/>
            <person name="Muzny D."/>
            <person name="Gibbs R."/>
        </authorList>
    </citation>
    <scope>NUCLEOTIDE SEQUENCE</scope>
    <source>
        <strain evidence="6">Sampled in the wild</strain>
    </source>
</reference>
<dbReference type="InterPro" id="IPR035979">
    <property type="entry name" value="RBD_domain_sf"/>
</dbReference>
<dbReference type="GO" id="GO:0003723">
    <property type="term" value="F:RNA binding"/>
    <property type="evidence" value="ECO:0007669"/>
    <property type="project" value="UniProtKB-UniRule"/>
</dbReference>
<keyword evidence="4" id="KW-0472">Membrane</keyword>
<keyword evidence="1" id="KW-0677">Repeat</keyword>
<dbReference type="PANTHER" id="PTHR24012">
    <property type="entry name" value="RNA BINDING PROTEIN"/>
    <property type="match status" value="1"/>
</dbReference>
<keyword evidence="4" id="KW-0812">Transmembrane</keyword>
<dbReference type="Pfam" id="PF00076">
    <property type="entry name" value="RRM_1"/>
    <property type="match status" value="2"/>
</dbReference>
<dbReference type="Gene3D" id="3.30.70.330">
    <property type="match status" value="2"/>
</dbReference>
<feature type="transmembrane region" description="Helical" evidence="4">
    <location>
        <begin position="92"/>
        <end position="114"/>
    </location>
</feature>